<comment type="caution">
    <text evidence="2">The sequence shown here is derived from an EMBL/GenBank/DDBJ whole genome shotgun (WGS) entry which is preliminary data.</text>
</comment>
<evidence type="ECO:0000313" key="2">
    <source>
        <dbReference type="EMBL" id="KAF9601864.1"/>
    </source>
</evidence>
<name>A0A835HNY8_9MAGN</name>
<sequence length="90" mass="10241">MKLSMPHLTFLVLFCFNFLQLNKDGVLLLRILDSRLSKDLPSDLQKLRCKNKTDGVEVAPIPSEHLKALHLKEATPKVPEELKSLILGRH</sequence>
<accession>A0A835HNY8</accession>
<protein>
    <submittedName>
        <fullName evidence="2">Uncharacterized protein</fullName>
    </submittedName>
</protein>
<feature type="signal peptide" evidence="1">
    <location>
        <begin position="1"/>
        <end position="21"/>
    </location>
</feature>
<dbReference type="EMBL" id="JADFTS010000006">
    <property type="protein sequence ID" value="KAF9601864.1"/>
    <property type="molecule type" value="Genomic_DNA"/>
</dbReference>
<evidence type="ECO:0000256" key="1">
    <source>
        <dbReference type="SAM" id="SignalP"/>
    </source>
</evidence>
<keyword evidence="1" id="KW-0732">Signal</keyword>
<feature type="chain" id="PRO_5032531909" evidence="1">
    <location>
        <begin position="22"/>
        <end position="90"/>
    </location>
</feature>
<proteinExistence type="predicted"/>
<evidence type="ECO:0000313" key="3">
    <source>
        <dbReference type="Proteomes" id="UP000631114"/>
    </source>
</evidence>
<dbReference type="Proteomes" id="UP000631114">
    <property type="component" value="Unassembled WGS sequence"/>
</dbReference>
<gene>
    <name evidence="2" type="ORF">IFM89_023629</name>
</gene>
<dbReference type="AlphaFoldDB" id="A0A835HNY8"/>
<dbReference type="OrthoDB" id="1719705at2759"/>
<organism evidence="2 3">
    <name type="scientific">Coptis chinensis</name>
    <dbReference type="NCBI Taxonomy" id="261450"/>
    <lineage>
        <taxon>Eukaryota</taxon>
        <taxon>Viridiplantae</taxon>
        <taxon>Streptophyta</taxon>
        <taxon>Embryophyta</taxon>
        <taxon>Tracheophyta</taxon>
        <taxon>Spermatophyta</taxon>
        <taxon>Magnoliopsida</taxon>
        <taxon>Ranunculales</taxon>
        <taxon>Ranunculaceae</taxon>
        <taxon>Coptidoideae</taxon>
        <taxon>Coptis</taxon>
    </lineage>
</organism>
<keyword evidence="3" id="KW-1185">Reference proteome</keyword>
<reference evidence="2 3" key="1">
    <citation type="submission" date="2020-10" db="EMBL/GenBank/DDBJ databases">
        <title>The Coptis chinensis genome and diversification of protoberbering-type alkaloids.</title>
        <authorList>
            <person name="Wang B."/>
            <person name="Shu S."/>
            <person name="Song C."/>
            <person name="Liu Y."/>
        </authorList>
    </citation>
    <scope>NUCLEOTIDE SEQUENCE [LARGE SCALE GENOMIC DNA]</scope>
    <source>
        <strain evidence="2">HL-2020</strain>
        <tissue evidence="2">Leaf</tissue>
    </source>
</reference>